<accession>A0A5S5MCY4</accession>
<dbReference type="OrthoDB" id="9771288at2"/>
<evidence type="ECO:0000313" key="6">
    <source>
        <dbReference type="Proteomes" id="UP000321899"/>
    </source>
</evidence>
<protein>
    <submittedName>
        <fullName evidence="5">Cyclic nucleotide-binding domain-containing protein</fullName>
    </submittedName>
</protein>
<dbReference type="InterPro" id="IPR018490">
    <property type="entry name" value="cNMP-bd_dom_sf"/>
</dbReference>
<feature type="region of interest" description="Disordered" evidence="3">
    <location>
        <begin position="373"/>
        <end position="395"/>
    </location>
</feature>
<name>A0A5S5MCY4_9BACT</name>
<dbReference type="InterPro" id="IPR025497">
    <property type="entry name" value="PatA-like_N"/>
</dbReference>
<dbReference type="GO" id="GO:0005829">
    <property type="term" value="C:cytosol"/>
    <property type="evidence" value="ECO:0007669"/>
    <property type="project" value="TreeGrafter"/>
</dbReference>
<dbReference type="Pfam" id="PF14332">
    <property type="entry name" value="DUF4388"/>
    <property type="match status" value="1"/>
</dbReference>
<feature type="compositionally biased region" description="Basic and acidic residues" evidence="3">
    <location>
        <begin position="286"/>
        <end position="297"/>
    </location>
</feature>
<reference evidence="5 6" key="1">
    <citation type="submission" date="2019-06" db="EMBL/GenBank/DDBJ databases">
        <title>Desulfobotulus mexicanus sp. nov., a novel sulfate-reducing bacterium isolated from the sediment of an alkaline crater lake in Mexico.</title>
        <authorList>
            <person name="Hirschler-Rea A."/>
        </authorList>
    </citation>
    <scope>NUCLEOTIDE SEQUENCE [LARGE SCALE GENOMIC DNA]</scope>
    <source>
        <strain evidence="5 6">PAR22N</strain>
    </source>
</reference>
<dbReference type="GO" id="GO:0051782">
    <property type="term" value="P:negative regulation of cell division"/>
    <property type="evidence" value="ECO:0007669"/>
    <property type="project" value="TreeGrafter"/>
</dbReference>
<organism evidence="5 6">
    <name type="scientific">Desulfobotulus mexicanus</name>
    <dbReference type="NCBI Taxonomy" id="2586642"/>
    <lineage>
        <taxon>Bacteria</taxon>
        <taxon>Pseudomonadati</taxon>
        <taxon>Thermodesulfobacteriota</taxon>
        <taxon>Desulfobacteria</taxon>
        <taxon>Desulfobacterales</taxon>
        <taxon>Desulfobacteraceae</taxon>
        <taxon>Desulfobotulus</taxon>
    </lineage>
</organism>
<proteinExistence type="predicted"/>
<dbReference type="PANTHER" id="PTHR43384">
    <property type="entry name" value="SEPTUM SITE-DETERMINING PROTEIN MIND HOMOLOG, CHLOROPLASTIC-RELATED"/>
    <property type="match status" value="1"/>
</dbReference>
<sequence length="652" mass="72089">MTRIITVSSGKGGVGKTHISTNLALHLALSGHKTCLLDADLGLANVNILLNIHPEKNLKDVILEKIPLRNILIKTQEGLDIIAGSSGIEAMANLRSDQILYLVQEFSTLDSYDYFIIDTAAGIARDVLAFCLASSELLLIITPDPASLTDAYALIKVLKLNGFQAPVRVIVNNAPGMDKARNVLMKLVNAVKNHLDMEIHPIGIIPRDNAVPNALAEQEAFILRYPQSIASRCIRNAAQNLIQQKDIGEKVSYPKDFFEKFLNILMGPLKKYSEKPKDLSQQLPDRPPEKAKTEPAEKTPASRIVPEIPQVLAEKTKPAPHSAKEEDLPPRPGTQDTSALLHETNHLLREVSASMSAIASELKEIREFFTKTQLANRETPPLHSLPEPEAAGHREQKLSDILAGYPMFQSLNSQELHSILTRLKSRNCQKNEILMHKGEAGKNLYILVSGRVAVLDANEKVLDTMSGGDVFGEMSLISGEPVNATIKTMEKTEILFLEGKEFIRILGTYPALQMHFAQLLSQRLARRLQKADLARTDTLASQLSGTLESTQIPEILQMLKTGEKTGMLVFAFTGGKAAISMIKGEMVAARYGEHSGKEAFYQIIKEKKGRFSYIPDLPKQDRDKKPMGHFMKLLMDAVSRMDEEPGLRSLHG</sequence>
<gene>
    <name evidence="5" type="ORF">FIM25_14370</name>
</gene>
<evidence type="ECO:0000313" key="5">
    <source>
        <dbReference type="EMBL" id="TYT73586.1"/>
    </source>
</evidence>
<dbReference type="Pfam" id="PF00027">
    <property type="entry name" value="cNMP_binding"/>
    <property type="match status" value="1"/>
</dbReference>
<dbReference type="Gene3D" id="2.60.120.10">
    <property type="entry name" value="Jelly Rolls"/>
    <property type="match status" value="1"/>
</dbReference>
<feature type="domain" description="Cyclic nucleotide-binding" evidence="4">
    <location>
        <begin position="407"/>
        <end position="523"/>
    </location>
</feature>
<dbReference type="InterPro" id="IPR050625">
    <property type="entry name" value="ParA/MinD_ATPase"/>
</dbReference>
<dbReference type="SUPFAM" id="SSF52540">
    <property type="entry name" value="P-loop containing nucleoside triphosphate hydrolases"/>
    <property type="match status" value="1"/>
</dbReference>
<dbReference type="CDD" id="cd02038">
    <property type="entry name" value="FlhG-like"/>
    <property type="match status" value="1"/>
</dbReference>
<dbReference type="CDD" id="cd00038">
    <property type="entry name" value="CAP_ED"/>
    <property type="match status" value="1"/>
</dbReference>
<dbReference type="InterPro" id="IPR027417">
    <property type="entry name" value="P-loop_NTPase"/>
</dbReference>
<dbReference type="InterPro" id="IPR014710">
    <property type="entry name" value="RmlC-like_jellyroll"/>
</dbReference>
<dbReference type="InterPro" id="IPR000595">
    <property type="entry name" value="cNMP-bd_dom"/>
</dbReference>
<evidence type="ECO:0000256" key="3">
    <source>
        <dbReference type="SAM" id="MobiDB-lite"/>
    </source>
</evidence>
<dbReference type="EMBL" id="VDMB01000025">
    <property type="protein sequence ID" value="TYT73586.1"/>
    <property type="molecule type" value="Genomic_DNA"/>
</dbReference>
<dbReference type="InterPro" id="IPR033756">
    <property type="entry name" value="YlxH/NBP35"/>
</dbReference>
<dbReference type="GO" id="GO:0005524">
    <property type="term" value="F:ATP binding"/>
    <property type="evidence" value="ECO:0007669"/>
    <property type="project" value="UniProtKB-KW"/>
</dbReference>
<dbReference type="Gene3D" id="3.40.50.300">
    <property type="entry name" value="P-loop containing nucleotide triphosphate hydrolases"/>
    <property type="match status" value="1"/>
</dbReference>
<dbReference type="Proteomes" id="UP000321899">
    <property type="component" value="Unassembled WGS sequence"/>
</dbReference>
<keyword evidence="6" id="KW-1185">Reference proteome</keyword>
<evidence type="ECO:0000256" key="2">
    <source>
        <dbReference type="ARBA" id="ARBA00022840"/>
    </source>
</evidence>
<evidence type="ECO:0000259" key="4">
    <source>
        <dbReference type="PROSITE" id="PS50042"/>
    </source>
</evidence>
<keyword evidence="2" id="KW-0067">ATP-binding</keyword>
<dbReference type="SUPFAM" id="SSF51206">
    <property type="entry name" value="cAMP-binding domain-like"/>
    <property type="match status" value="1"/>
</dbReference>
<dbReference type="AlphaFoldDB" id="A0A5S5MCY4"/>
<dbReference type="InterPro" id="IPR033875">
    <property type="entry name" value="FlhG"/>
</dbReference>
<evidence type="ECO:0000256" key="1">
    <source>
        <dbReference type="ARBA" id="ARBA00022741"/>
    </source>
</evidence>
<dbReference type="GO" id="GO:0016887">
    <property type="term" value="F:ATP hydrolysis activity"/>
    <property type="evidence" value="ECO:0007669"/>
    <property type="project" value="TreeGrafter"/>
</dbReference>
<dbReference type="GO" id="GO:0009898">
    <property type="term" value="C:cytoplasmic side of plasma membrane"/>
    <property type="evidence" value="ECO:0007669"/>
    <property type="project" value="TreeGrafter"/>
</dbReference>
<dbReference type="RefSeq" id="WP_139450554.1">
    <property type="nucleotide sequence ID" value="NZ_VDMB01000025.1"/>
</dbReference>
<keyword evidence="1" id="KW-0547">Nucleotide-binding</keyword>
<dbReference type="Pfam" id="PF10609">
    <property type="entry name" value="ParA"/>
    <property type="match status" value="1"/>
</dbReference>
<comment type="caution">
    <text evidence="5">The sequence shown here is derived from an EMBL/GenBank/DDBJ whole genome shotgun (WGS) entry which is preliminary data.</text>
</comment>
<dbReference type="PROSITE" id="PS50042">
    <property type="entry name" value="CNMP_BINDING_3"/>
    <property type="match status" value="1"/>
</dbReference>
<feature type="region of interest" description="Disordered" evidence="3">
    <location>
        <begin position="273"/>
        <end position="337"/>
    </location>
</feature>
<feature type="compositionally biased region" description="Basic and acidic residues" evidence="3">
    <location>
        <begin position="314"/>
        <end position="329"/>
    </location>
</feature>
<dbReference type="SMART" id="SM00100">
    <property type="entry name" value="cNMP"/>
    <property type="match status" value="1"/>
</dbReference>
<dbReference type="PANTHER" id="PTHR43384:SF4">
    <property type="entry name" value="CELLULOSE BIOSYNTHESIS PROTEIN BCSQ-RELATED"/>
    <property type="match status" value="1"/>
</dbReference>